<protein>
    <submittedName>
        <fullName evidence="3">Long-chain acyl-CoA synthetase</fullName>
    </submittedName>
</protein>
<dbReference type="InterPro" id="IPR042099">
    <property type="entry name" value="ANL_N_sf"/>
</dbReference>
<dbReference type="PANTHER" id="PTHR43201">
    <property type="entry name" value="ACYL-COA SYNTHETASE"/>
    <property type="match status" value="1"/>
</dbReference>
<dbReference type="InterPro" id="IPR000873">
    <property type="entry name" value="AMP-dep_synth/lig_dom"/>
</dbReference>
<dbReference type="EMBL" id="AFVW02000002">
    <property type="protein sequence ID" value="EJO89494.1"/>
    <property type="molecule type" value="Genomic_DNA"/>
</dbReference>
<dbReference type="Pfam" id="PF00501">
    <property type="entry name" value="AMP-binding"/>
    <property type="match status" value="1"/>
</dbReference>
<dbReference type="GO" id="GO:0031956">
    <property type="term" value="F:medium-chain fatty acid-CoA ligase activity"/>
    <property type="evidence" value="ECO:0007669"/>
    <property type="project" value="TreeGrafter"/>
</dbReference>
<dbReference type="InterPro" id="IPR045851">
    <property type="entry name" value="AMP-bd_C_sf"/>
</dbReference>
<sequence>MIDGDKRLTWPGFDDRVNRAARMLTSHGVVRGDRVLWLAQSSSRFLELMIACARIGAMICPANWRQSGEELAFVIDDFDPKVIVWQDEEIGERVTKARSLTSSSAAWIRHDCSDPGSFDDLVAAASPDPVAAEVDPHDALLVIYTAAHSGRPNGSMLSHRNLVTMALQTGRITEADDACTFINSGPLFHIGNFQFDSLPVFVMGGTNVYVRRVEEEELLKVIAAERATSAFLMPPTILRIKELNATAGLDISSLRPGPFAPVWGDALPPDTTRWGTTSGGFGQTELTGLSVLNGYGGRGLGNSGRPTPLCQVRIVDPSGIDVPDGETGEITVRGDTVHVGYWNRPDINALRMRDGWWHTTDAGRREPDGTITFLGTLTRMIKSAAENIYPPEVESCLTGHPAVKQAAVIGVPDPQYTQSVKAVVVLADGQSVTERELIDHCRERIASYKKPKSVEFVDALPTIEGRVDYDALDDKFGGGGYPGGANIGGVGTA</sequence>
<dbReference type="SUPFAM" id="SSF56801">
    <property type="entry name" value="Acetyl-CoA synthetase-like"/>
    <property type="match status" value="1"/>
</dbReference>
<accession>J5EJ75</accession>
<evidence type="ECO:0000259" key="1">
    <source>
        <dbReference type="Pfam" id="PF00501"/>
    </source>
</evidence>
<dbReference type="Pfam" id="PF13193">
    <property type="entry name" value="AMP-binding_C"/>
    <property type="match status" value="1"/>
</dbReference>
<evidence type="ECO:0000313" key="3">
    <source>
        <dbReference type="EMBL" id="EJO89494.1"/>
    </source>
</evidence>
<evidence type="ECO:0000259" key="2">
    <source>
        <dbReference type="Pfam" id="PF13193"/>
    </source>
</evidence>
<feature type="domain" description="AMP-dependent synthetase/ligase" evidence="1">
    <location>
        <begin position="2"/>
        <end position="342"/>
    </location>
</feature>
<proteinExistence type="predicted"/>
<dbReference type="GO" id="GO:0006631">
    <property type="term" value="P:fatty acid metabolic process"/>
    <property type="evidence" value="ECO:0007669"/>
    <property type="project" value="TreeGrafter"/>
</dbReference>
<evidence type="ECO:0000313" key="4">
    <source>
        <dbReference type="Proteomes" id="UP000006455"/>
    </source>
</evidence>
<organism evidence="3 4">
    <name type="scientific">Mycobacterium colombiense CECT 3035</name>
    <dbReference type="NCBI Taxonomy" id="1041522"/>
    <lineage>
        <taxon>Bacteria</taxon>
        <taxon>Bacillati</taxon>
        <taxon>Actinomycetota</taxon>
        <taxon>Actinomycetes</taxon>
        <taxon>Mycobacteriales</taxon>
        <taxon>Mycobacteriaceae</taxon>
        <taxon>Mycobacterium</taxon>
        <taxon>Mycobacterium avium complex (MAC)</taxon>
    </lineage>
</organism>
<dbReference type="AlphaFoldDB" id="J5EJ75"/>
<dbReference type="InterPro" id="IPR025110">
    <property type="entry name" value="AMP-bd_C"/>
</dbReference>
<dbReference type="Gene3D" id="3.40.50.12780">
    <property type="entry name" value="N-terminal domain of ligase-like"/>
    <property type="match status" value="1"/>
</dbReference>
<feature type="domain" description="AMP-binding enzyme C-terminal" evidence="2">
    <location>
        <begin position="392"/>
        <end position="461"/>
    </location>
</feature>
<dbReference type="Gene3D" id="3.30.300.30">
    <property type="match status" value="1"/>
</dbReference>
<reference evidence="3 4" key="1">
    <citation type="journal article" date="2011" name="J. Bacteriol.">
        <title>Genome sequence of the Mycobacterium colombiense type strain, CECT 3035.</title>
        <authorList>
            <person name="Gonzalez-Perez M."/>
            <person name="Murcia M.I."/>
            <person name="Landsman D."/>
            <person name="Jordan I.K."/>
            <person name="Marino-Ramirez L."/>
        </authorList>
    </citation>
    <scope>NUCLEOTIDE SEQUENCE [LARGE SCALE GENOMIC DNA]</scope>
    <source>
        <strain evidence="3 4">CECT 3035</strain>
    </source>
</reference>
<dbReference type="PANTHER" id="PTHR43201:SF32">
    <property type="entry name" value="2-SUCCINYLBENZOATE--COA LIGASE, CHLOROPLASTIC_PEROXISOMAL"/>
    <property type="match status" value="1"/>
</dbReference>
<gene>
    <name evidence="3" type="ORF">MCOL_V204875</name>
</gene>
<dbReference type="CDD" id="cd17636">
    <property type="entry name" value="PtmA"/>
    <property type="match status" value="1"/>
</dbReference>
<name>J5EJ75_9MYCO</name>
<dbReference type="Proteomes" id="UP000006455">
    <property type="component" value="Unassembled WGS sequence"/>
</dbReference>
<dbReference type="STRING" id="1041522.GCA_002105755_02106"/>
<dbReference type="eggNOG" id="COG0318">
    <property type="taxonomic scope" value="Bacteria"/>
</dbReference>
<comment type="caution">
    <text evidence="3">The sequence shown here is derived from an EMBL/GenBank/DDBJ whole genome shotgun (WGS) entry which is preliminary data.</text>
</comment>